<dbReference type="GO" id="GO:0005987">
    <property type="term" value="P:sucrose catabolic process"/>
    <property type="evidence" value="ECO:0007669"/>
    <property type="project" value="TreeGrafter"/>
</dbReference>
<dbReference type="Gene3D" id="3.90.400.10">
    <property type="entry name" value="Oligo-1,6-glucosidase, Domain 2"/>
    <property type="match status" value="1"/>
</dbReference>
<dbReference type="InterPro" id="IPR006047">
    <property type="entry name" value="GH13_cat_dom"/>
</dbReference>
<dbReference type="Pfam" id="PF00128">
    <property type="entry name" value="Alpha-amylase"/>
    <property type="match status" value="1"/>
</dbReference>
<dbReference type="InterPro" id="IPR013780">
    <property type="entry name" value="Glyco_hydro_b"/>
</dbReference>
<dbReference type="GO" id="GO:0004574">
    <property type="term" value="F:oligo-1,6-glucosidase activity"/>
    <property type="evidence" value="ECO:0007669"/>
    <property type="project" value="TreeGrafter"/>
</dbReference>
<evidence type="ECO:0000313" key="6">
    <source>
        <dbReference type="EMBL" id="KAJ5454878.1"/>
    </source>
</evidence>
<dbReference type="PANTHER" id="PTHR10357:SF232">
    <property type="entry name" value="GLYCOSYL HYDROLASE FAMILY 13 CATALYTIC DOMAIN-CONTAINING PROTEIN"/>
    <property type="match status" value="1"/>
</dbReference>
<reference evidence="6" key="1">
    <citation type="submission" date="2022-12" db="EMBL/GenBank/DDBJ databases">
        <authorList>
            <person name="Petersen C."/>
        </authorList>
    </citation>
    <scope>NUCLEOTIDE SEQUENCE</scope>
    <source>
        <strain evidence="6">IBT 16125</strain>
    </source>
</reference>
<dbReference type="GO" id="GO:0033934">
    <property type="term" value="F:glucan 1,4-alpha-maltotriohydrolase activity"/>
    <property type="evidence" value="ECO:0007669"/>
    <property type="project" value="TreeGrafter"/>
</dbReference>
<evidence type="ECO:0000259" key="5">
    <source>
        <dbReference type="SMART" id="SM00642"/>
    </source>
</evidence>
<dbReference type="NCBIfam" id="NF008183">
    <property type="entry name" value="PRK10933.1"/>
    <property type="match status" value="1"/>
</dbReference>
<dbReference type="Pfam" id="PF16657">
    <property type="entry name" value="Malt_amylase_C"/>
    <property type="match status" value="1"/>
</dbReference>
<dbReference type="RefSeq" id="XP_056767834.1">
    <property type="nucleotide sequence ID" value="XM_056909216.1"/>
</dbReference>
<keyword evidence="2" id="KW-0378">Hydrolase</keyword>
<dbReference type="SUPFAM" id="SSF51445">
    <property type="entry name" value="(Trans)glycosidases"/>
    <property type="match status" value="1"/>
</dbReference>
<dbReference type="FunFam" id="2.60.40.1180:FF:000007">
    <property type="entry name" value="Sucrose isomerase"/>
    <property type="match status" value="1"/>
</dbReference>
<proteinExistence type="inferred from homology"/>
<evidence type="ECO:0000256" key="1">
    <source>
        <dbReference type="ARBA" id="ARBA00008061"/>
    </source>
</evidence>
<dbReference type="FunFam" id="3.20.20.80:FF:000064">
    <property type="entry name" value="Oligo-1,6-glucosidase"/>
    <property type="match status" value="1"/>
</dbReference>
<dbReference type="GeneID" id="81599459"/>
<dbReference type="GO" id="GO:0004556">
    <property type="term" value="F:alpha-amylase activity"/>
    <property type="evidence" value="ECO:0007669"/>
    <property type="project" value="TreeGrafter"/>
</dbReference>
<comment type="caution">
    <text evidence="6">The sequence shown here is derived from an EMBL/GenBank/DDBJ whole genome shotgun (WGS) entry which is preliminary data.</text>
</comment>
<dbReference type="GO" id="GO:0000025">
    <property type="term" value="P:maltose catabolic process"/>
    <property type="evidence" value="ECO:0007669"/>
    <property type="project" value="TreeGrafter"/>
</dbReference>
<dbReference type="Proteomes" id="UP001213681">
    <property type="component" value="Unassembled WGS sequence"/>
</dbReference>
<feature type="domain" description="Glycosyl hydrolase family 13 catalytic" evidence="5">
    <location>
        <begin position="25"/>
        <end position="437"/>
    </location>
</feature>
<accession>A0AAD6C8X8</accession>
<evidence type="ECO:0000256" key="3">
    <source>
        <dbReference type="ARBA" id="ARBA00023295"/>
    </source>
</evidence>
<dbReference type="Gene3D" id="2.60.40.1180">
    <property type="entry name" value="Golgi alpha-mannosidase II"/>
    <property type="match status" value="1"/>
</dbReference>
<dbReference type="AlphaFoldDB" id="A0AAD6C8X8"/>
<gene>
    <name evidence="6" type="ORF">N7458_005834</name>
</gene>
<dbReference type="SMART" id="SM00642">
    <property type="entry name" value="Aamy"/>
    <property type="match status" value="1"/>
</dbReference>
<sequence>MSPHHVQDLLTESRRARWKEASVYQTWPASFKDSTGSGTGDLKGVISKVDYLKKLGVDVIWLSPIFESPQVDMGYDISNYRVIDPRYGSIEDVDVSRDRLHERGMKLVMDLVMNHTSDQHEWFKQSRSSRKDKYRDWYIWKPPRFDAQGNRLPPNNWQSHFQGNAWEWDECTGEYYLHLYGKEQPDLNWENPAVRHEVHETMRFWLDRGIDGFRFDVINFVSKGHDFPDSSGDFFPGSEFYAAGPRLHEYLQELGRILQEYDAFSVGEMPCVHDTKEIIKSVQENRGEFNMIFHFELMDIDHGSEGKFFPGKWSLSELKRTVNKWQQFMYHNNGWNALYLENHDQPRAVSRFANDSPEYRVQSAKMIAVFLGLQAGTPFVYQGQELGMHNVPNDWLMEEYKDIDCLNRWRYHGQNADLETREIFRQEYQKKSRDNARTPMQWDSSKHAGFTSAEKPWMTVNPSYTVVNAAAQLDDPNSVFNCWRAVLEARKRYKDIVVYGRFDLVDENNDKIFAYSRTSPDGRVLVVCNFSAETVEWVSISATVQEVIVTTTGRPREGLQRGEIQLDPFEAIALLVTE</sequence>
<dbReference type="InterPro" id="IPR017853">
    <property type="entry name" value="GH"/>
</dbReference>
<dbReference type="EMBL" id="JAPVEA010000005">
    <property type="protein sequence ID" value="KAJ5454878.1"/>
    <property type="molecule type" value="Genomic_DNA"/>
</dbReference>
<organism evidence="6 7">
    <name type="scientific">Penicillium daleae</name>
    <dbReference type="NCBI Taxonomy" id="63821"/>
    <lineage>
        <taxon>Eukaryota</taxon>
        <taxon>Fungi</taxon>
        <taxon>Dikarya</taxon>
        <taxon>Ascomycota</taxon>
        <taxon>Pezizomycotina</taxon>
        <taxon>Eurotiomycetes</taxon>
        <taxon>Eurotiomycetidae</taxon>
        <taxon>Eurotiales</taxon>
        <taxon>Aspergillaceae</taxon>
        <taxon>Penicillium</taxon>
    </lineage>
</organism>
<evidence type="ECO:0000313" key="7">
    <source>
        <dbReference type="Proteomes" id="UP001213681"/>
    </source>
</evidence>
<reference evidence="6" key="2">
    <citation type="journal article" date="2023" name="IMA Fungus">
        <title>Comparative genomic study of the Penicillium genus elucidates a diverse pangenome and 15 lateral gene transfer events.</title>
        <authorList>
            <person name="Petersen C."/>
            <person name="Sorensen T."/>
            <person name="Nielsen M.R."/>
            <person name="Sondergaard T.E."/>
            <person name="Sorensen J.L."/>
            <person name="Fitzpatrick D.A."/>
            <person name="Frisvad J.C."/>
            <person name="Nielsen K.L."/>
        </authorList>
    </citation>
    <scope>NUCLEOTIDE SEQUENCE</scope>
    <source>
        <strain evidence="6">IBT 16125</strain>
    </source>
</reference>
<dbReference type="PANTHER" id="PTHR10357">
    <property type="entry name" value="ALPHA-AMYLASE FAMILY MEMBER"/>
    <property type="match status" value="1"/>
</dbReference>
<keyword evidence="4" id="KW-0462">Maltose metabolism</keyword>
<protein>
    <submittedName>
        <fullName evidence="6">Alpha-glucosidase</fullName>
    </submittedName>
</protein>
<keyword evidence="3" id="KW-0326">Glycosidase</keyword>
<dbReference type="InterPro" id="IPR045857">
    <property type="entry name" value="O16G_dom_2"/>
</dbReference>
<comment type="similarity">
    <text evidence="1">Belongs to the glycosyl hydrolase 13 family.</text>
</comment>
<dbReference type="InterPro" id="IPR032091">
    <property type="entry name" value="Malt_amylase-like_C"/>
</dbReference>
<dbReference type="GO" id="GO:0004575">
    <property type="term" value="F:sucrose alpha-glucosidase activity"/>
    <property type="evidence" value="ECO:0007669"/>
    <property type="project" value="TreeGrafter"/>
</dbReference>
<keyword evidence="7" id="KW-1185">Reference proteome</keyword>
<dbReference type="Gene3D" id="3.20.20.80">
    <property type="entry name" value="Glycosidases"/>
    <property type="match status" value="1"/>
</dbReference>
<dbReference type="SUPFAM" id="SSF51011">
    <property type="entry name" value="Glycosyl hydrolase domain"/>
    <property type="match status" value="1"/>
</dbReference>
<name>A0AAD6C8X8_9EURO</name>
<dbReference type="CDD" id="cd11333">
    <property type="entry name" value="AmyAc_SI_OligoGlu_DGase"/>
    <property type="match status" value="1"/>
</dbReference>
<dbReference type="FunFam" id="3.90.400.10:FF:000002">
    <property type="entry name" value="Sucrose isomerase"/>
    <property type="match status" value="1"/>
</dbReference>
<evidence type="ECO:0000256" key="2">
    <source>
        <dbReference type="ARBA" id="ARBA00022801"/>
    </source>
</evidence>
<evidence type="ECO:0000256" key="4">
    <source>
        <dbReference type="ARBA" id="ARBA00026248"/>
    </source>
</evidence>